<dbReference type="Gene3D" id="3.30.559.70">
    <property type="entry name" value="Choline/Carnitine o-acyltransferase, domain 2"/>
    <property type="match status" value="1"/>
</dbReference>
<dbReference type="GeneID" id="100906411"/>
<organism evidence="6 7">
    <name type="scientific">Galendromus occidentalis</name>
    <name type="common">western predatory mite</name>
    <dbReference type="NCBI Taxonomy" id="34638"/>
    <lineage>
        <taxon>Eukaryota</taxon>
        <taxon>Metazoa</taxon>
        <taxon>Ecdysozoa</taxon>
        <taxon>Arthropoda</taxon>
        <taxon>Chelicerata</taxon>
        <taxon>Arachnida</taxon>
        <taxon>Acari</taxon>
        <taxon>Parasitiformes</taxon>
        <taxon>Mesostigmata</taxon>
        <taxon>Gamasina</taxon>
        <taxon>Phytoseioidea</taxon>
        <taxon>Phytoseiidae</taxon>
        <taxon>Typhlodrominae</taxon>
        <taxon>Galendromus</taxon>
    </lineage>
</organism>
<comment type="similarity">
    <text evidence="1">Belongs to the carnitine/choline acetyltransferase family.</text>
</comment>
<name>A0AAJ6QTH5_9ACAR</name>
<feature type="active site" description="Proton acceptor" evidence="4">
    <location>
        <position position="341"/>
    </location>
</feature>
<dbReference type="KEGG" id="goe:100906411"/>
<evidence type="ECO:0000256" key="1">
    <source>
        <dbReference type="ARBA" id="ARBA00005232"/>
    </source>
</evidence>
<dbReference type="InterPro" id="IPR000542">
    <property type="entry name" value="Carn_acyl_trans"/>
</dbReference>
<sequence>MASKPTSSKLADSLALQRERLYVSTDGSSTFENDESQAPLPVPSLQRTLNRYLDSVKPFVTENEFAKTEELGRRFENGVGRQLQEQLLKRANDHRNWLEDWWRDVAYLRNRSPLIPLSNMAGAFGLFEFAKNYKGPRSEYAAKGLCHYVNFWHLIRREKLKPQKFRDTPWSMDQFRRAFNTTRIPQEGMDELRTVFMTESEQMDIPTNIIVLSRGHIFSVEMCDAQKQPLTTAEVALSLEKIERFCQREPRGKGVSGLTCQDRDQWAQDRQHLKDISRANAEKLKLIEDALMVCVLDETSPETRTEIMRESIKGRCEDRWADKSLQLIFFKNLTVGSSSDHSPFDGMVPICVSHWAHLSTMIDDLNDQPMGPVRPTNLREPINIDFELDEELEVNIAQARTKYDQLADTIDVFVGEFNVYGKEFLKGSQIHPEAFFQIVIQTAFMRLHERPAPTYCTASTRAFYHGRTETCRSCSQETVDFSRALLAGSKPSELSILLRLAVEKFTLTMLECLNAEGCDRHLMGLAIQAWLELGGDALPELFQDASFEKSGGNGKFKLSTSLNGFTPLIGCVTPMVDDGYGCFYSFDQDNIIVACTAFRSEDHSAERFYRSIVDTLMEMKPLLAQAHRL</sequence>
<keyword evidence="6" id="KW-1185">Reference proteome</keyword>
<protein>
    <submittedName>
        <fullName evidence="7">Peroxisomal carnitine O-octanoyltransferase</fullName>
    </submittedName>
</protein>
<dbReference type="AlphaFoldDB" id="A0AAJ6QTH5"/>
<evidence type="ECO:0000256" key="3">
    <source>
        <dbReference type="ARBA" id="ARBA00023315"/>
    </source>
</evidence>
<dbReference type="PANTHER" id="PTHR22589">
    <property type="entry name" value="CARNITINE O-ACYLTRANSFERASE"/>
    <property type="match status" value="1"/>
</dbReference>
<dbReference type="RefSeq" id="XP_003743510.1">
    <property type="nucleotide sequence ID" value="XM_003743462.3"/>
</dbReference>
<gene>
    <name evidence="7" type="primary">LOC100906411</name>
</gene>
<dbReference type="InterPro" id="IPR042231">
    <property type="entry name" value="Cho/carn_acyl_trans_2"/>
</dbReference>
<proteinExistence type="inferred from homology"/>
<evidence type="ECO:0000256" key="2">
    <source>
        <dbReference type="ARBA" id="ARBA00022679"/>
    </source>
</evidence>
<keyword evidence="3" id="KW-0012">Acyltransferase</keyword>
<reference evidence="7" key="1">
    <citation type="submission" date="2025-08" db="UniProtKB">
        <authorList>
            <consortium name="RefSeq"/>
        </authorList>
    </citation>
    <scope>IDENTIFICATION</scope>
</reference>
<dbReference type="SUPFAM" id="SSF52777">
    <property type="entry name" value="CoA-dependent acyltransferases"/>
    <property type="match status" value="2"/>
</dbReference>
<evidence type="ECO:0000313" key="6">
    <source>
        <dbReference type="Proteomes" id="UP000694867"/>
    </source>
</evidence>
<dbReference type="InterPro" id="IPR039551">
    <property type="entry name" value="Cho/carn_acyl_trans"/>
</dbReference>
<dbReference type="Gene3D" id="3.30.559.10">
    <property type="entry name" value="Chloramphenicol acetyltransferase-like domain"/>
    <property type="match status" value="1"/>
</dbReference>
<dbReference type="GO" id="GO:0008458">
    <property type="term" value="F:carnitine O-octanoyltransferase activity"/>
    <property type="evidence" value="ECO:0007669"/>
    <property type="project" value="TreeGrafter"/>
</dbReference>
<evidence type="ECO:0000313" key="7">
    <source>
        <dbReference type="RefSeq" id="XP_003743510.1"/>
    </source>
</evidence>
<accession>A0AAJ6QTH5</accession>
<dbReference type="InterPro" id="IPR023213">
    <property type="entry name" value="CAT-like_dom_sf"/>
</dbReference>
<keyword evidence="2" id="KW-0808">Transferase</keyword>
<dbReference type="PANTHER" id="PTHR22589:SF67">
    <property type="entry name" value="PEROXISOMAL CARNITINE O-OCTANOYLTRANSFERASE"/>
    <property type="match status" value="1"/>
</dbReference>
<feature type="domain" description="Choline/carnitine acyltransferase" evidence="5">
    <location>
        <begin position="40"/>
        <end position="612"/>
    </location>
</feature>
<dbReference type="GO" id="GO:0005777">
    <property type="term" value="C:peroxisome"/>
    <property type="evidence" value="ECO:0007669"/>
    <property type="project" value="TreeGrafter"/>
</dbReference>
<dbReference type="Pfam" id="PF00755">
    <property type="entry name" value="Carn_acyltransf"/>
    <property type="match status" value="1"/>
</dbReference>
<dbReference type="Proteomes" id="UP000694867">
    <property type="component" value="Unplaced"/>
</dbReference>
<evidence type="ECO:0000259" key="5">
    <source>
        <dbReference type="Pfam" id="PF00755"/>
    </source>
</evidence>
<evidence type="ECO:0000256" key="4">
    <source>
        <dbReference type="PIRSR" id="PIRSR600542-1"/>
    </source>
</evidence>